<evidence type="ECO:0000313" key="2">
    <source>
        <dbReference type="EMBL" id="GBN51666.1"/>
    </source>
</evidence>
<feature type="compositionally biased region" description="Basic and acidic residues" evidence="1">
    <location>
        <begin position="26"/>
        <end position="36"/>
    </location>
</feature>
<feature type="region of interest" description="Disordered" evidence="1">
    <location>
        <begin position="60"/>
        <end position="113"/>
    </location>
</feature>
<protein>
    <submittedName>
        <fullName evidence="2">Uncharacterized protein</fullName>
    </submittedName>
</protein>
<reference evidence="2 3" key="1">
    <citation type="journal article" date="2019" name="Sci. Rep.">
        <title>Orb-weaving spider Araneus ventricosus genome elucidates the spidroin gene catalogue.</title>
        <authorList>
            <person name="Kono N."/>
            <person name="Nakamura H."/>
            <person name="Ohtoshi R."/>
            <person name="Moran D.A.P."/>
            <person name="Shinohara A."/>
            <person name="Yoshida Y."/>
            <person name="Fujiwara M."/>
            <person name="Mori M."/>
            <person name="Tomita M."/>
            <person name="Arakawa K."/>
        </authorList>
    </citation>
    <scope>NUCLEOTIDE SEQUENCE [LARGE SCALE GENOMIC DNA]</scope>
</reference>
<dbReference type="EMBL" id="BGPR01011508">
    <property type="protein sequence ID" value="GBN51666.1"/>
    <property type="molecule type" value="Genomic_DNA"/>
</dbReference>
<evidence type="ECO:0000313" key="3">
    <source>
        <dbReference type="Proteomes" id="UP000499080"/>
    </source>
</evidence>
<accession>A0A4Y2PNJ8</accession>
<evidence type="ECO:0000256" key="1">
    <source>
        <dbReference type="SAM" id="MobiDB-lite"/>
    </source>
</evidence>
<dbReference type="AlphaFoldDB" id="A0A4Y2PNJ8"/>
<dbReference type="Proteomes" id="UP000499080">
    <property type="component" value="Unassembled WGS sequence"/>
</dbReference>
<organism evidence="2 3">
    <name type="scientific">Araneus ventricosus</name>
    <name type="common">Orbweaver spider</name>
    <name type="synonym">Epeira ventricosa</name>
    <dbReference type="NCBI Taxonomy" id="182803"/>
    <lineage>
        <taxon>Eukaryota</taxon>
        <taxon>Metazoa</taxon>
        <taxon>Ecdysozoa</taxon>
        <taxon>Arthropoda</taxon>
        <taxon>Chelicerata</taxon>
        <taxon>Arachnida</taxon>
        <taxon>Araneae</taxon>
        <taxon>Araneomorphae</taxon>
        <taxon>Entelegynae</taxon>
        <taxon>Araneoidea</taxon>
        <taxon>Araneidae</taxon>
        <taxon>Araneus</taxon>
    </lineage>
</organism>
<feature type="region of interest" description="Disordered" evidence="1">
    <location>
        <begin position="17"/>
        <end position="36"/>
    </location>
</feature>
<proteinExistence type="predicted"/>
<sequence>MISIVLAFKSSTVSNLVPFSPASNKGNERSLTTRDQEAKCPSFSVVGKLGDVVPAHMSFSSFDRGSKKPGRSQNSPLILGSLERGMRVQVSSSSSDRGSKLQGPSQNNLRVASKRDVNITKLNYMTLGVPDKCDNPSNFEHDQTGSRWSLMSTRLTLNHLKHSKTCVEDKNSSKHTFCTNELVFFEFPSLKRNFTLTCPSSYSFSNVAYLNESILTNLAVERIDVVDCNIKKC</sequence>
<gene>
    <name evidence="2" type="ORF">AVEN_85038_1</name>
</gene>
<comment type="caution">
    <text evidence="2">The sequence shown here is derived from an EMBL/GenBank/DDBJ whole genome shotgun (WGS) entry which is preliminary data.</text>
</comment>
<keyword evidence="3" id="KW-1185">Reference proteome</keyword>
<name>A0A4Y2PNJ8_ARAVE</name>